<dbReference type="Proteomes" id="UP001432251">
    <property type="component" value="Plasmid p1"/>
</dbReference>
<accession>A0ACD5AQ70</accession>
<protein>
    <submittedName>
        <fullName evidence="1">Uncharacterized protein</fullName>
    </submittedName>
</protein>
<geneLocation type="plasmid" evidence="1 2">
    <name>p1</name>
</geneLocation>
<sequence length="192" mass="20926">MSAWTPRWSCARAVTESQARPGPRPRHLGRHQRPLRGCHELVGVPGEGDGLADHAHELLVLGLADALGHHLRTQDEVGRAVTLTVRYADHSATSRTRKLAEPAHHTPELVSAVHVLYASLGLQRAHVRQFTVGAEQLGPDEQAHQLLPDLADDKKHRLEKVADAARAKFGTHVIQPTAFAPAQGSACEPQRL</sequence>
<evidence type="ECO:0000313" key="1">
    <source>
        <dbReference type="EMBL" id="WWQ69347.1"/>
    </source>
</evidence>
<name>A0ACD5AQ70_9ACTN</name>
<evidence type="ECO:0000313" key="2">
    <source>
        <dbReference type="Proteomes" id="UP001432251"/>
    </source>
</evidence>
<reference evidence="1" key="1">
    <citation type="journal article" date="2025" name="Int. J. Syst. Evol. Microbiol.">
        <title>Streptomyces citrinus sp. nov., with yellow diffusible pigment.</title>
        <authorList>
            <person name="He Y."/>
            <person name="Yang E."/>
            <person name="Xu J."/>
            <person name="Sun Y."/>
            <person name="Sun L."/>
        </authorList>
    </citation>
    <scope>NUCLEOTIDE SEQUENCE</scope>
    <source>
        <strain evidence="1">Q6</strain>
    </source>
</reference>
<keyword evidence="2" id="KW-1185">Reference proteome</keyword>
<keyword evidence="1" id="KW-0614">Plasmid</keyword>
<organism evidence="1 2">
    <name type="scientific">Streptomyces citrinus</name>
    <dbReference type="NCBI Taxonomy" id="3118173"/>
    <lineage>
        <taxon>Bacteria</taxon>
        <taxon>Bacillati</taxon>
        <taxon>Actinomycetota</taxon>
        <taxon>Actinomycetes</taxon>
        <taxon>Kitasatosporales</taxon>
        <taxon>Streptomycetaceae</taxon>
        <taxon>Streptomyces</taxon>
    </lineage>
</organism>
<proteinExistence type="predicted"/>
<dbReference type="EMBL" id="CP146023">
    <property type="protein sequence ID" value="WWQ69347.1"/>
    <property type="molecule type" value="Genomic_DNA"/>
</dbReference>
<gene>
    <name evidence="1" type="ORF">V2W30_39865</name>
</gene>